<keyword evidence="3" id="KW-1185">Reference proteome</keyword>
<gene>
    <name evidence="2" type="ORF">OKIOD_LOCUS13891</name>
</gene>
<evidence type="ECO:0000313" key="2">
    <source>
        <dbReference type="EMBL" id="CAG5110759.1"/>
    </source>
</evidence>
<dbReference type="EMBL" id="OU015567">
    <property type="protein sequence ID" value="CAG5110759.1"/>
    <property type="molecule type" value="Genomic_DNA"/>
</dbReference>
<feature type="compositionally biased region" description="Basic and acidic residues" evidence="1">
    <location>
        <begin position="135"/>
        <end position="158"/>
    </location>
</feature>
<protein>
    <submittedName>
        <fullName evidence="2">Oidioi.mRNA.OKI2018_I69.chr2.g5126.t1.cds</fullName>
    </submittedName>
</protein>
<name>A0ABN7T8M0_OIKDI</name>
<evidence type="ECO:0000313" key="3">
    <source>
        <dbReference type="Proteomes" id="UP001158576"/>
    </source>
</evidence>
<accession>A0ABN7T8M0</accession>
<sequence length="201" mass="23199">MLGEKINEEEVAKMADFVPTTYRLFLDKLAKLRPSEFSFQKDQANDDGEKVCSERILFRPPTRGLTADQITVKWLRPPNPPISSTKNLPENEPKPVVVLQKNEKPSSFFPTIESRLPKFEKADQKIHDQQVGLAKVDDYNSNKRKEPSNGTKKVESLKKTRNTLELHRIERFDSSFDSHYGENVPRWISSVTIRKRTKTNS</sequence>
<feature type="region of interest" description="Disordered" evidence="1">
    <location>
        <begin position="131"/>
        <end position="158"/>
    </location>
</feature>
<evidence type="ECO:0000256" key="1">
    <source>
        <dbReference type="SAM" id="MobiDB-lite"/>
    </source>
</evidence>
<dbReference type="Proteomes" id="UP001158576">
    <property type="component" value="Chromosome 2"/>
</dbReference>
<reference evidence="2 3" key="1">
    <citation type="submission" date="2021-04" db="EMBL/GenBank/DDBJ databases">
        <authorList>
            <person name="Bliznina A."/>
        </authorList>
    </citation>
    <scope>NUCLEOTIDE SEQUENCE [LARGE SCALE GENOMIC DNA]</scope>
</reference>
<organism evidence="2 3">
    <name type="scientific">Oikopleura dioica</name>
    <name type="common">Tunicate</name>
    <dbReference type="NCBI Taxonomy" id="34765"/>
    <lineage>
        <taxon>Eukaryota</taxon>
        <taxon>Metazoa</taxon>
        <taxon>Chordata</taxon>
        <taxon>Tunicata</taxon>
        <taxon>Appendicularia</taxon>
        <taxon>Copelata</taxon>
        <taxon>Oikopleuridae</taxon>
        <taxon>Oikopleura</taxon>
    </lineage>
</organism>
<proteinExistence type="predicted"/>